<dbReference type="InterPro" id="IPR045337">
    <property type="entry name" value="MmgE_PrpD_C"/>
</dbReference>
<dbReference type="Gene3D" id="3.30.1330.120">
    <property type="entry name" value="2-methylcitrate dehydratase PrpD"/>
    <property type="match status" value="1"/>
</dbReference>
<reference evidence="2 3" key="1">
    <citation type="submission" date="2019-05" db="EMBL/GenBank/DDBJ databases">
        <title>Emergence of the Ug99 lineage of the wheat stem rust pathogen through somatic hybridization.</title>
        <authorList>
            <person name="Li F."/>
            <person name="Upadhyaya N.M."/>
            <person name="Sperschneider J."/>
            <person name="Matny O."/>
            <person name="Nguyen-Phuc H."/>
            <person name="Mago R."/>
            <person name="Raley C."/>
            <person name="Miller M.E."/>
            <person name="Silverstein K.A.T."/>
            <person name="Henningsen E."/>
            <person name="Hirsch C.D."/>
            <person name="Visser B."/>
            <person name="Pretorius Z.A."/>
            <person name="Steffenson B.J."/>
            <person name="Schwessinger B."/>
            <person name="Dodds P.N."/>
            <person name="Figueroa M."/>
        </authorList>
    </citation>
    <scope>NUCLEOTIDE SEQUENCE [LARGE SCALE GENOMIC DNA]</scope>
    <source>
        <strain evidence="2 3">Ug99</strain>
    </source>
</reference>
<evidence type="ECO:0000313" key="3">
    <source>
        <dbReference type="Proteomes" id="UP000325313"/>
    </source>
</evidence>
<proteinExistence type="predicted"/>
<gene>
    <name evidence="2" type="ORF">PGTUg99_034391</name>
</gene>
<dbReference type="GO" id="GO:0005739">
    <property type="term" value="C:mitochondrion"/>
    <property type="evidence" value="ECO:0007669"/>
    <property type="project" value="TreeGrafter"/>
</dbReference>
<dbReference type="InterPro" id="IPR005656">
    <property type="entry name" value="MmgE_PrpD"/>
</dbReference>
<dbReference type="PANTHER" id="PTHR16943:SF16">
    <property type="entry name" value="2-METHYLCITRATE DEHYDRATASE-RELATED"/>
    <property type="match status" value="1"/>
</dbReference>
<accession>A0A5B0Q9X4</accession>
<dbReference type="GO" id="GO:0016829">
    <property type="term" value="F:lyase activity"/>
    <property type="evidence" value="ECO:0007669"/>
    <property type="project" value="InterPro"/>
</dbReference>
<dbReference type="AlphaFoldDB" id="A0A5B0Q9X4"/>
<feature type="domain" description="MmgE/PrpD C-terminal" evidence="1">
    <location>
        <begin position="1"/>
        <end position="100"/>
    </location>
</feature>
<evidence type="ECO:0000259" key="1">
    <source>
        <dbReference type="Pfam" id="PF19305"/>
    </source>
</evidence>
<protein>
    <recommendedName>
        <fullName evidence="1">MmgE/PrpD C-terminal domain-containing protein</fullName>
    </recommendedName>
</protein>
<dbReference type="SUPFAM" id="SSF103378">
    <property type="entry name" value="2-methylcitrate dehydratase PrpD"/>
    <property type="match status" value="1"/>
</dbReference>
<organism evidence="2 3">
    <name type="scientific">Puccinia graminis f. sp. tritici</name>
    <dbReference type="NCBI Taxonomy" id="56615"/>
    <lineage>
        <taxon>Eukaryota</taxon>
        <taxon>Fungi</taxon>
        <taxon>Dikarya</taxon>
        <taxon>Basidiomycota</taxon>
        <taxon>Pucciniomycotina</taxon>
        <taxon>Pucciniomycetes</taxon>
        <taxon>Pucciniales</taxon>
        <taxon>Pucciniaceae</taxon>
        <taxon>Puccinia</taxon>
    </lineage>
</organism>
<name>A0A5B0Q9X4_PUCGR</name>
<dbReference type="InterPro" id="IPR042188">
    <property type="entry name" value="MmgE/PrpD_sf_2"/>
</dbReference>
<dbReference type="InterPro" id="IPR036148">
    <property type="entry name" value="MmgE/PrpD_sf"/>
</dbReference>
<dbReference type="Pfam" id="PF19305">
    <property type="entry name" value="MmgE_PrpD_C"/>
    <property type="match status" value="1"/>
</dbReference>
<dbReference type="PANTHER" id="PTHR16943">
    <property type="entry name" value="2-METHYLCITRATE DEHYDRATASE-RELATED"/>
    <property type="match status" value="1"/>
</dbReference>
<comment type="caution">
    <text evidence="2">The sequence shown here is derived from an EMBL/GenBank/DDBJ whole genome shotgun (WGS) entry which is preliminary data.</text>
</comment>
<dbReference type="Proteomes" id="UP000325313">
    <property type="component" value="Unassembled WGS sequence"/>
</dbReference>
<evidence type="ECO:0000313" key="2">
    <source>
        <dbReference type="EMBL" id="KAA1109763.1"/>
    </source>
</evidence>
<dbReference type="EMBL" id="VDEP01000304">
    <property type="protein sequence ID" value="KAA1109763.1"/>
    <property type="molecule type" value="Genomic_DNA"/>
</dbReference>
<sequence>MVTIPLIFGRLTTEDYTDKVALDLKIDELRAKISCTEEKKYSAEYHPPDKCSIGNAIMIELKDRTVLDKVEIKYSVGPKRCREEGKPLLDAKLKRHIKTHNCLPLSSFQNTPTSFY</sequence>